<keyword evidence="1" id="KW-0472">Membrane</keyword>
<keyword evidence="1" id="KW-0812">Transmembrane</keyword>
<proteinExistence type="predicted"/>
<protein>
    <recommendedName>
        <fullName evidence="2">DUF7847 domain-containing protein</fullName>
    </recommendedName>
</protein>
<organism evidence="3 4">
    <name type="scientific">Halorubrum tropicale</name>
    <dbReference type="NCBI Taxonomy" id="1765655"/>
    <lineage>
        <taxon>Archaea</taxon>
        <taxon>Methanobacteriati</taxon>
        <taxon>Methanobacteriota</taxon>
        <taxon>Stenosarchaea group</taxon>
        <taxon>Halobacteria</taxon>
        <taxon>Halobacteriales</taxon>
        <taxon>Haloferacaceae</taxon>
        <taxon>Halorubrum</taxon>
    </lineage>
</organism>
<feature type="transmembrane region" description="Helical" evidence="1">
    <location>
        <begin position="194"/>
        <end position="219"/>
    </location>
</feature>
<feature type="domain" description="DUF7847" evidence="2">
    <location>
        <begin position="1"/>
        <end position="273"/>
    </location>
</feature>
<dbReference type="STRING" id="1765655.AMR74_10530"/>
<feature type="transmembrane region" description="Helical" evidence="1">
    <location>
        <begin position="93"/>
        <end position="123"/>
    </location>
</feature>
<evidence type="ECO:0000256" key="1">
    <source>
        <dbReference type="SAM" id="Phobius"/>
    </source>
</evidence>
<feature type="transmembrane region" description="Helical" evidence="1">
    <location>
        <begin position="45"/>
        <end position="72"/>
    </location>
</feature>
<dbReference type="AlphaFoldDB" id="A0A0M9AP30"/>
<dbReference type="InterPro" id="IPR057169">
    <property type="entry name" value="DUF7847"/>
</dbReference>
<gene>
    <name evidence="3" type="ORF">AMR74_10530</name>
</gene>
<evidence type="ECO:0000313" key="4">
    <source>
        <dbReference type="Proteomes" id="UP000037747"/>
    </source>
</evidence>
<comment type="caution">
    <text evidence="3">The sequence shown here is derived from an EMBL/GenBank/DDBJ whole genome shotgun (WGS) entry which is preliminary data.</text>
</comment>
<accession>A0A0M9AP30</accession>
<evidence type="ECO:0000313" key="3">
    <source>
        <dbReference type="EMBL" id="KOX95977.1"/>
    </source>
</evidence>
<dbReference type="PATRIC" id="fig|1705389.3.peg.3625"/>
<feature type="transmembrane region" description="Helical" evidence="1">
    <location>
        <begin position="143"/>
        <end position="165"/>
    </location>
</feature>
<keyword evidence="1" id="KW-1133">Transmembrane helix</keyword>
<reference evidence="3 4" key="1">
    <citation type="submission" date="2015-08" db="EMBL/GenBank/DDBJ databases">
        <title>Genomes of Isolates from Cabo Rojo, PR.</title>
        <authorList>
            <person name="Sanchez-Nieves R.L."/>
            <person name="Montalvo-Rodriguez R."/>
        </authorList>
    </citation>
    <scope>NUCLEOTIDE SEQUENCE [LARGE SCALE GENOMIC DNA]</scope>
    <source>
        <strain evidence="3 4">5</strain>
    </source>
</reference>
<dbReference type="RefSeq" id="WP_053772022.1">
    <property type="nucleotide sequence ID" value="NZ_LIST01000004.1"/>
</dbReference>
<feature type="transmembrane region" description="Helical" evidence="1">
    <location>
        <begin position="14"/>
        <end position="33"/>
    </location>
</feature>
<dbReference type="EMBL" id="LIST01000004">
    <property type="protein sequence ID" value="KOX95977.1"/>
    <property type="molecule type" value="Genomic_DNA"/>
</dbReference>
<feature type="transmembrane region" description="Helical" evidence="1">
    <location>
        <begin position="239"/>
        <end position="262"/>
    </location>
</feature>
<dbReference type="OrthoDB" id="241125at2157"/>
<dbReference type="Pfam" id="PF25231">
    <property type="entry name" value="DUF7847"/>
    <property type="match status" value="1"/>
</dbReference>
<sequence length="284" mass="28790">MPALRAIRPAVGGVARNPVLVAVSALFALAQFPDLIVRPTASPGLAAAVSALTFGVLILVVPFFQGGLLAMADEALDGRTGVATLVAAGRDHYLPLLVAYLALVGVSLAFGFLFVVGIVLGVAGSVVGGPAGFVRIPAEDVTLVAVLGIIVVGLFGAYLLVTFFLQFYAHAVVVEDAELVAAFRRSVRLVRSNLGAAIPYTVILAAVGAPFGLLVAAAALTLAPPAIDTAPAWLPSVELGTLGTVGVGVGVVAVTGLLGALWTTYSVAFYRALAERTPAPGRQA</sequence>
<evidence type="ECO:0000259" key="2">
    <source>
        <dbReference type="Pfam" id="PF25231"/>
    </source>
</evidence>
<keyword evidence="4" id="KW-1185">Reference proteome</keyword>
<name>A0A0M9AP30_9EURY</name>
<dbReference type="Proteomes" id="UP000037747">
    <property type="component" value="Unassembled WGS sequence"/>
</dbReference>